<dbReference type="GO" id="GO:0000156">
    <property type="term" value="F:phosphorelay response regulator activity"/>
    <property type="evidence" value="ECO:0007669"/>
    <property type="project" value="TreeGrafter"/>
</dbReference>
<dbReference type="GO" id="GO:0005829">
    <property type="term" value="C:cytosol"/>
    <property type="evidence" value="ECO:0007669"/>
    <property type="project" value="TreeGrafter"/>
</dbReference>
<evidence type="ECO:0000313" key="10">
    <source>
        <dbReference type="EMBL" id="GAB56095.1"/>
    </source>
</evidence>
<sequence>MNENIQILIVEDDEATRYICEFALHNEGYQVTNVTNIAEARTALAKIHFSLVVLDLNLPDGKGITLVREFNWQSFLIMTASATPLDRYQGFNSGAMDYLVKPFHPGELLHRIKNILFNKHSQSVKSIQFGEWMLDLNNHTLSQAGELVELTRGEFAILAMLASAKGRTLSRDTLLISVARESGDGHPRTVDVLISRLRKKIEKEPRRPCYILTIPGLGYRLADTL</sequence>
<dbReference type="GO" id="GO:0006355">
    <property type="term" value="P:regulation of DNA-templated transcription"/>
    <property type="evidence" value="ECO:0007669"/>
    <property type="project" value="InterPro"/>
</dbReference>
<feature type="modified residue" description="4-aspartylphosphate" evidence="6">
    <location>
        <position position="55"/>
    </location>
</feature>
<dbReference type="SUPFAM" id="SSF52172">
    <property type="entry name" value="CheY-like"/>
    <property type="match status" value="1"/>
</dbReference>
<proteinExistence type="predicted"/>
<dbReference type="Gene3D" id="3.40.50.2300">
    <property type="match status" value="1"/>
</dbReference>
<organism evidence="10 11">
    <name type="scientific">Glaciecola punicea ACAM 611</name>
    <dbReference type="NCBI Taxonomy" id="1121923"/>
    <lineage>
        <taxon>Bacteria</taxon>
        <taxon>Pseudomonadati</taxon>
        <taxon>Pseudomonadota</taxon>
        <taxon>Gammaproteobacteria</taxon>
        <taxon>Alteromonadales</taxon>
        <taxon>Alteromonadaceae</taxon>
        <taxon>Glaciecola</taxon>
    </lineage>
</organism>
<evidence type="ECO:0000256" key="4">
    <source>
        <dbReference type="ARBA" id="ARBA00023125"/>
    </source>
</evidence>
<dbReference type="Proteomes" id="UP000053586">
    <property type="component" value="Unassembled WGS sequence"/>
</dbReference>
<keyword evidence="11" id="KW-1185">Reference proteome</keyword>
<evidence type="ECO:0000313" key="11">
    <source>
        <dbReference type="Proteomes" id="UP000053586"/>
    </source>
</evidence>
<keyword evidence="2" id="KW-0902">Two-component regulatory system</keyword>
<keyword evidence="4 7" id="KW-0238">DNA-binding</keyword>
<comment type="caution">
    <text evidence="10">The sequence shown here is derived from an EMBL/GenBank/DDBJ whole genome shotgun (WGS) entry which is preliminary data.</text>
</comment>
<evidence type="ECO:0000256" key="1">
    <source>
        <dbReference type="ARBA" id="ARBA00022553"/>
    </source>
</evidence>
<dbReference type="SMART" id="SM00862">
    <property type="entry name" value="Trans_reg_C"/>
    <property type="match status" value="1"/>
</dbReference>
<dbReference type="GO" id="GO:0000976">
    <property type="term" value="F:transcription cis-regulatory region binding"/>
    <property type="evidence" value="ECO:0007669"/>
    <property type="project" value="TreeGrafter"/>
</dbReference>
<gene>
    <name evidence="10" type="primary">ompR</name>
    <name evidence="10" type="ORF">GPUN_1980</name>
</gene>
<dbReference type="SMART" id="SM00448">
    <property type="entry name" value="REC"/>
    <property type="match status" value="1"/>
</dbReference>
<evidence type="ECO:0000259" key="9">
    <source>
        <dbReference type="PROSITE" id="PS51755"/>
    </source>
</evidence>
<dbReference type="RefSeq" id="WP_006005872.1">
    <property type="nucleotide sequence ID" value="NZ_BAET01000020.1"/>
</dbReference>
<dbReference type="Gene3D" id="6.10.250.690">
    <property type="match status" value="1"/>
</dbReference>
<dbReference type="Gene3D" id="1.10.10.10">
    <property type="entry name" value="Winged helix-like DNA-binding domain superfamily/Winged helix DNA-binding domain"/>
    <property type="match status" value="1"/>
</dbReference>
<feature type="domain" description="OmpR/PhoB-type" evidence="9">
    <location>
        <begin position="124"/>
        <end position="223"/>
    </location>
</feature>
<dbReference type="OrthoDB" id="9802426at2"/>
<evidence type="ECO:0000256" key="3">
    <source>
        <dbReference type="ARBA" id="ARBA00023015"/>
    </source>
</evidence>
<keyword evidence="3" id="KW-0805">Transcription regulation</keyword>
<dbReference type="eggNOG" id="COG0745">
    <property type="taxonomic scope" value="Bacteria"/>
</dbReference>
<reference evidence="10 11" key="2">
    <citation type="journal article" date="2017" name="Antonie Van Leeuwenhoek">
        <title>Rhizobium rhizosphaerae sp. nov., a novel species isolated from rice rhizosphere.</title>
        <authorList>
            <person name="Zhao J.J."/>
            <person name="Zhang J."/>
            <person name="Zhang R.J."/>
            <person name="Zhang C.W."/>
            <person name="Yin H.Q."/>
            <person name="Zhang X.X."/>
        </authorList>
    </citation>
    <scope>NUCLEOTIDE SEQUENCE [LARGE SCALE GENOMIC DNA]</scope>
    <source>
        <strain evidence="10 11">ACAM 611</strain>
    </source>
</reference>
<feature type="DNA-binding region" description="OmpR/PhoB-type" evidence="7">
    <location>
        <begin position="124"/>
        <end position="223"/>
    </location>
</feature>
<dbReference type="InterPro" id="IPR039420">
    <property type="entry name" value="WalR-like"/>
</dbReference>
<dbReference type="PROSITE" id="PS50110">
    <property type="entry name" value="RESPONSE_REGULATORY"/>
    <property type="match status" value="1"/>
</dbReference>
<dbReference type="STRING" id="56804.BAE46_06990"/>
<dbReference type="GO" id="GO:0032993">
    <property type="term" value="C:protein-DNA complex"/>
    <property type="evidence" value="ECO:0007669"/>
    <property type="project" value="TreeGrafter"/>
</dbReference>
<dbReference type="EMBL" id="BAET01000020">
    <property type="protein sequence ID" value="GAB56095.1"/>
    <property type="molecule type" value="Genomic_DNA"/>
</dbReference>
<keyword evidence="1 6" id="KW-0597">Phosphoprotein</keyword>
<dbReference type="PANTHER" id="PTHR48111">
    <property type="entry name" value="REGULATOR OF RPOS"/>
    <property type="match status" value="1"/>
</dbReference>
<keyword evidence="5" id="KW-0804">Transcription</keyword>
<dbReference type="PROSITE" id="PS51755">
    <property type="entry name" value="OMPR_PHOB"/>
    <property type="match status" value="1"/>
</dbReference>
<dbReference type="Pfam" id="PF00072">
    <property type="entry name" value="Response_reg"/>
    <property type="match status" value="1"/>
</dbReference>
<name>H5TCR8_9ALTE</name>
<accession>H5TCR8</accession>
<evidence type="ECO:0000256" key="5">
    <source>
        <dbReference type="ARBA" id="ARBA00023163"/>
    </source>
</evidence>
<dbReference type="InterPro" id="IPR001867">
    <property type="entry name" value="OmpR/PhoB-type_DNA-bd"/>
</dbReference>
<dbReference type="PANTHER" id="PTHR48111:SF1">
    <property type="entry name" value="TWO-COMPONENT RESPONSE REGULATOR ORR33"/>
    <property type="match status" value="1"/>
</dbReference>
<evidence type="ECO:0000256" key="2">
    <source>
        <dbReference type="ARBA" id="ARBA00023012"/>
    </source>
</evidence>
<evidence type="ECO:0000256" key="6">
    <source>
        <dbReference type="PROSITE-ProRule" id="PRU00169"/>
    </source>
</evidence>
<dbReference type="AlphaFoldDB" id="H5TCR8"/>
<protein>
    <submittedName>
        <fullName evidence="10">Transcriptional regulatory protein ompR</fullName>
    </submittedName>
</protein>
<reference evidence="10 11" key="1">
    <citation type="journal article" date="2012" name="J. Bacteriol.">
        <title>Genome sequence of proteorhodopsin-containing sea ice bacterium Glaciecola punicea ACAM 611T.</title>
        <authorList>
            <person name="Qin Q.-L."/>
            <person name="Xie B.-B."/>
            <person name="Shu Y.-L."/>
            <person name="Rong J.-C."/>
            <person name="Zhao D.-L."/>
            <person name="Zhang X.-Y."/>
            <person name="Chen X.-L."/>
            <person name="Zhou B.-C."/>
            <person name="Zhanga Y.-Z."/>
        </authorList>
    </citation>
    <scope>NUCLEOTIDE SEQUENCE [LARGE SCALE GENOMIC DNA]</scope>
    <source>
        <strain evidence="10 11">ACAM 611</strain>
    </source>
</reference>
<evidence type="ECO:0000259" key="8">
    <source>
        <dbReference type="PROSITE" id="PS50110"/>
    </source>
</evidence>
<dbReference type="InterPro" id="IPR011006">
    <property type="entry name" value="CheY-like_superfamily"/>
</dbReference>
<feature type="domain" description="Response regulatory" evidence="8">
    <location>
        <begin position="6"/>
        <end position="116"/>
    </location>
</feature>
<evidence type="ECO:0000256" key="7">
    <source>
        <dbReference type="PROSITE-ProRule" id="PRU01091"/>
    </source>
</evidence>
<dbReference type="InterPro" id="IPR036388">
    <property type="entry name" value="WH-like_DNA-bd_sf"/>
</dbReference>
<dbReference type="CDD" id="cd00383">
    <property type="entry name" value="trans_reg_C"/>
    <property type="match status" value="1"/>
</dbReference>
<dbReference type="InterPro" id="IPR001789">
    <property type="entry name" value="Sig_transdc_resp-reg_receiver"/>
</dbReference>
<dbReference type="Pfam" id="PF00486">
    <property type="entry name" value="Trans_reg_C"/>
    <property type="match status" value="1"/>
</dbReference>